<dbReference type="InParanoid" id="A0A0C3BQ45"/>
<dbReference type="STRING" id="765440.A0A0C3BQ45"/>
<organism evidence="2 3">
    <name type="scientific">Piloderma croceum (strain F 1598)</name>
    <dbReference type="NCBI Taxonomy" id="765440"/>
    <lineage>
        <taxon>Eukaryota</taxon>
        <taxon>Fungi</taxon>
        <taxon>Dikarya</taxon>
        <taxon>Basidiomycota</taxon>
        <taxon>Agaricomycotina</taxon>
        <taxon>Agaricomycetes</taxon>
        <taxon>Agaricomycetidae</taxon>
        <taxon>Atheliales</taxon>
        <taxon>Atheliaceae</taxon>
        <taxon>Piloderma</taxon>
    </lineage>
</organism>
<reference evidence="3" key="2">
    <citation type="submission" date="2015-01" db="EMBL/GenBank/DDBJ databases">
        <title>Evolutionary Origins and Diversification of the Mycorrhizal Mutualists.</title>
        <authorList>
            <consortium name="DOE Joint Genome Institute"/>
            <consortium name="Mycorrhizal Genomics Consortium"/>
            <person name="Kohler A."/>
            <person name="Kuo A."/>
            <person name="Nagy L.G."/>
            <person name="Floudas D."/>
            <person name="Copeland A."/>
            <person name="Barry K.W."/>
            <person name="Cichocki N."/>
            <person name="Veneault-Fourrey C."/>
            <person name="LaButti K."/>
            <person name="Lindquist E.A."/>
            <person name="Lipzen A."/>
            <person name="Lundell T."/>
            <person name="Morin E."/>
            <person name="Murat C."/>
            <person name="Riley R."/>
            <person name="Ohm R."/>
            <person name="Sun H."/>
            <person name="Tunlid A."/>
            <person name="Henrissat B."/>
            <person name="Grigoriev I.V."/>
            <person name="Hibbett D.S."/>
            <person name="Martin F."/>
        </authorList>
    </citation>
    <scope>NUCLEOTIDE SEQUENCE [LARGE SCALE GENOMIC DNA]</scope>
    <source>
        <strain evidence="3">F 1598</strain>
    </source>
</reference>
<dbReference type="HOGENOM" id="CLU_026214_1_0_1"/>
<name>A0A0C3BQ45_PILCF</name>
<evidence type="ECO:0000313" key="3">
    <source>
        <dbReference type="Proteomes" id="UP000054166"/>
    </source>
</evidence>
<evidence type="ECO:0000256" key="1">
    <source>
        <dbReference type="SAM" id="MobiDB-lite"/>
    </source>
</evidence>
<feature type="non-terminal residue" evidence="2">
    <location>
        <position position="264"/>
    </location>
</feature>
<dbReference type="EMBL" id="KN833009">
    <property type="protein sequence ID" value="KIM79447.1"/>
    <property type="molecule type" value="Genomic_DNA"/>
</dbReference>
<gene>
    <name evidence="2" type="ORF">PILCRDRAFT_74363</name>
</gene>
<keyword evidence="3" id="KW-1185">Reference proteome</keyword>
<dbReference type="OrthoDB" id="3259294at2759"/>
<proteinExistence type="predicted"/>
<protein>
    <submittedName>
        <fullName evidence="2">Uncharacterized protein</fullName>
    </submittedName>
</protein>
<feature type="region of interest" description="Disordered" evidence="1">
    <location>
        <begin position="95"/>
        <end position="142"/>
    </location>
</feature>
<accession>A0A0C3BQ45</accession>
<evidence type="ECO:0000313" key="2">
    <source>
        <dbReference type="EMBL" id="KIM79447.1"/>
    </source>
</evidence>
<dbReference type="AlphaFoldDB" id="A0A0C3BQ45"/>
<feature type="compositionally biased region" description="Acidic residues" evidence="1">
    <location>
        <begin position="103"/>
        <end position="116"/>
    </location>
</feature>
<feature type="compositionally biased region" description="Acidic residues" evidence="1">
    <location>
        <begin position="130"/>
        <end position="142"/>
    </location>
</feature>
<dbReference type="Proteomes" id="UP000054166">
    <property type="component" value="Unassembled WGS sequence"/>
</dbReference>
<reference evidence="2 3" key="1">
    <citation type="submission" date="2014-04" db="EMBL/GenBank/DDBJ databases">
        <authorList>
            <consortium name="DOE Joint Genome Institute"/>
            <person name="Kuo A."/>
            <person name="Tarkka M."/>
            <person name="Buscot F."/>
            <person name="Kohler A."/>
            <person name="Nagy L.G."/>
            <person name="Floudas D."/>
            <person name="Copeland A."/>
            <person name="Barry K.W."/>
            <person name="Cichocki N."/>
            <person name="Veneault-Fourrey C."/>
            <person name="LaButti K."/>
            <person name="Lindquist E.A."/>
            <person name="Lipzen A."/>
            <person name="Lundell T."/>
            <person name="Morin E."/>
            <person name="Murat C."/>
            <person name="Sun H."/>
            <person name="Tunlid A."/>
            <person name="Henrissat B."/>
            <person name="Grigoriev I.V."/>
            <person name="Hibbett D.S."/>
            <person name="Martin F."/>
            <person name="Nordberg H.P."/>
            <person name="Cantor M.N."/>
            <person name="Hua S.X."/>
        </authorList>
    </citation>
    <scope>NUCLEOTIDE SEQUENCE [LARGE SCALE GENOMIC DNA]</scope>
    <source>
        <strain evidence="2 3">F 1598</strain>
    </source>
</reference>
<feature type="region of interest" description="Disordered" evidence="1">
    <location>
        <begin position="155"/>
        <end position="189"/>
    </location>
</feature>
<sequence length="264" mass="31091">MIGGTLKQREKVRKIFTQVVNSLTSKMEIGGPMASLYILGNPDHYTGHKFVPFYWRGYFIGLSRVNDYVYRPSAYEKVSLYDWIRLAEKTKKRRMRKKAIGDAVDDPDFEEDSDDELNIKPAKVKKENKEDEEDDEEEDDELDVMDELAENVAKPDHSLLPGHPQHNTHKAHMRKEDPSVVPNFLPTTLPRSDRGDREYYCCTMLTLFKPWRSGKDLRSNEESWDKSFVTHEFTKRQMEIMKYFNVQYECLDARDDYSAKRDKK</sequence>